<dbReference type="SMART" id="SM00028">
    <property type="entry name" value="TPR"/>
    <property type="match status" value="12"/>
</dbReference>
<dbReference type="SUPFAM" id="SSF48452">
    <property type="entry name" value="TPR-like"/>
    <property type="match status" value="3"/>
</dbReference>
<dbReference type="InterPro" id="IPR019734">
    <property type="entry name" value="TPR_rpt"/>
</dbReference>
<name>A0A0C3KQU0_9AGAM</name>
<dbReference type="PANTHER" id="PTHR45641">
    <property type="entry name" value="TETRATRICOPEPTIDE REPEAT PROTEIN (AFU_ORTHOLOGUE AFUA_6G03870)"/>
    <property type="match status" value="1"/>
</dbReference>
<dbReference type="InterPro" id="IPR011990">
    <property type="entry name" value="TPR-like_helical_dom_sf"/>
</dbReference>
<reference evidence="6" key="2">
    <citation type="submission" date="2015-01" db="EMBL/GenBank/DDBJ databases">
        <title>Evolutionary Origins and Diversification of the Mycorrhizal Mutualists.</title>
        <authorList>
            <consortium name="DOE Joint Genome Institute"/>
            <consortium name="Mycorrhizal Genomics Consortium"/>
            <person name="Kohler A."/>
            <person name="Kuo A."/>
            <person name="Nagy L.G."/>
            <person name="Floudas D."/>
            <person name="Copeland A."/>
            <person name="Barry K.W."/>
            <person name="Cichocki N."/>
            <person name="Veneault-Fourrey C."/>
            <person name="LaButti K."/>
            <person name="Lindquist E.A."/>
            <person name="Lipzen A."/>
            <person name="Lundell T."/>
            <person name="Morin E."/>
            <person name="Murat C."/>
            <person name="Riley R."/>
            <person name="Ohm R."/>
            <person name="Sun H."/>
            <person name="Tunlid A."/>
            <person name="Henrissat B."/>
            <person name="Grigoriev I.V."/>
            <person name="Hibbett D.S."/>
            <person name="Martin F."/>
        </authorList>
    </citation>
    <scope>NUCLEOTIDE SEQUENCE [LARGE SCALE GENOMIC DNA]</scope>
    <source>
        <strain evidence="6">MUT 4182</strain>
    </source>
</reference>
<evidence type="ECO:0000313" key="5">
    <source>
        <dbReference type="EMBL" id="KIO23778.1"/>
    </source>
</evidence>
<dbReference type="PANTHER" id="PTHR45641:SF19">
    <property type="entry name" value="NEPHROCYSTIN-3"/>
    <property type="match status" value="1"/>
</dbReference>
<sequence>MEEEFYLEHASHSGTTKRVEVLVRVPLDNKLPGGFLLAGIPRYRIDKSRLKFEEREPAARGGQGVVHQATLVPNEGQDLKEQQKVAVKKFELDSETDYEKFLNDFAREITFMIAISHPNIIQLIDFVEDIKNGDAWMVLPWEANGNVREFLQSGEWDIPERISLMGGIPKRDGIPICHGDLKSFNILVNSDRRAVITDFGSARVKRGLGGRGESGSSPSAPATPSVLDFSEAPKAIFNVSTMEITLTGPKYTIRWAAPEVLGGEDSDLPSDIWALGWICWEVVTGELPFPEAETIPQIVAKATLGKLPATRDDPQLNHIISLCSMMSDCWSSDPVTRPDASACWIQVRLMPSTVPAYFTPNVPKVRSAALLAGIGYMHRLQNDLETAESHYRAALDSASLTDDHEAQANAWNELGHVYATHLRNSHAVDSYLRAQQIYSRIGDDNGVAATWNGLALAYGHQSKIREAEEAFIKAEEINSRVGNEMGRADAYTGLGELYRLQAESEKAEKCHIQALEIHTKLGNDLGVGSSLSSLGGVYRVRRKYQEAEDAFVRAQEIGYRSGDDLTAGNASSGLAELYRIQFRYDDAEKAFIDAKQAHARINHHPGVAGTLNGLASVYRAQARYFEAIETFLEAEKLHRGVSNDVGVANAMLGQARVHLAQGAFAEAEELFHGGQAIHARVGNKDGIVNAQSGLGELHQDKGNHAEAEKFFDQAQATSMVIRDETGRARALVYLAEARQRQSKFKEAEETLDEARKISGRIDSPHERAWILRRLGVMYQQQSRDLDAEDCYRRSGEGFGNAGDDRRQAEVLLFLSGLYQCQHKHNEAKESFRQTLSLFTRLGDDQGRLDALDGLLWASLAEENVEDIVEFHRDAKAICARAGLPLSKTCKIISQSLFGDDVESSTS</sequence>
<dbReference type="OrthoDB" id="626167at2759"/>
<proteinExistence type="predicted"/>
<dbReference type="PROSITE" id="PS50005">
    <property type="entry name" value="TPR"/>
    <property type="match status" value="1"/>
</dbReference>
<dbReference type="SMART" id="SM00220">
    <property type="entry name" value="S_TKc"/>
    <property type="match status" value="1"/>
</dbReference>
<keyword evidence="2 3" id="KW-0802">TPR repeat</keyword>
<dbReference type="PROSITE" id="PS50011">
    <property type="entry name" value="PROTEIN_KINASE_DOM"/>
    <property type="match status" value="1"/>
</dbReference>
<dbReference type="InterPro" id="IPR011009">
    <property type="entry name" value="Kinase-like_dom_sf"/>
</dbReference>
<reference evidence="5 6" key="1">
    <citation type="submission" date="2014-04" db="EMBL/GenBank/DDBJ databases">
        <authorList>
            <consortium name="DOE Joint Genome Institute"/>
            <person name="Kuo A."/>
            <person name="Girlanda M."/>
            <person name="Perotto S."/>
            <person name="Kohler A."/>
            <person name="Nagy L.G."/>
            <person name="Floudas D."/>
            <person name="Copeland A."/>
            <person name="Barry K.W."/>
            <person name="Cichocki N."/>
            <person name="Veneault-Fourrey C."/>
            <person name="LaButti K."/>
            <person name="Lindquist E.A."/>
            <person name="Lipzen A."/>
            <person name="Lundell T."/>
            <person name="Morin E."/>
            <person name="Murat C."/>
            <person name="Sun H."/>
            <person name="Tunlid A."/>
            <person name="Henrissat B."/>
            <person name="Grigoriev I.V."/>
            <person name="Hibbett D.S."/>
            <person name="Martin F."/>
            <person name="Nordberg H.P."/>
            <person name="Cantor M.N."/>
            <person name="Hua S.X."/>
        </authorList>
    </citation>
    <scope>NUCLEOTIDE SEQUENCE [LARGE SCALE GENOMIC DNA]</scope>
    <source>
        <strain evidence="5 6">MUT 4182</strain>
    </source>
</reference>
<dbReference type="Pfam" id="PF07714">
    <property type="entry name" value="PK_Tyr_Ser-Thr"/>
    <property type="match status" value="2"/>
</dbReference>
<accession>A0A0C3KQU0</accession>
<evidence type="ECO:0000313" key="6">
    <source>
        <dbReference type="Proteomes" id="UP000054248"/>
    </source>
</evidence>
<dbReference type="HOGENOM" id="CLU_000288_7_37_1"/>
<evidence type="ECO:0000256" key="3">
    <source>
        <dbReference type="PROSITE-ProRule" id="PRU00339"/>
    </source>
</evidence>
<gene>
    <name evidence="5" type="ORF">M407DRAFT_26777</name>
</gene>
<dbReference type="STRING" id="1051891.A0A0C3KQU0"/>
<dbReference type="GO" id="GO:0005524">
    <property type="term" value="F:ATP binding"/>
    <property type="evidence" value="ECO:0007669"/>
    <property type="project" value="InterPro"/>
</dbReference>
<organism evidence="5 6">
    <name type="scientific">Tulasnella calospora MUT 4182</name>
    <dbReference type="NCBI Taxonomy" id="1051891"/>
    <lineage>
        <taxon>Eukaryota</taxon>
        <taxon>Fungi</taxon>
        <taxon>Dikarya</taxon>
        <taxon>Basidiomycota</taxon>
        <taxon>Agaricomycotina</taxon>
        <taxon>Agaricomycetes</taxon>
        <taxon>Cantharellales</taxon>
        <taxon>Tulasnellaceae</taxon>
        <taxon>Tulasnella</taxon>
    </lineage>
</organism>
<dbReference type="SUPFAM" id="SSF56112">
    <property type="entry name" value="Protein kinase-like (PK-like)"/>
    <property type="match status" value="1"/>
</dbReference>
<dbReference type="PROSITE" id="PS00108">
    <property type="entry name" value="PROTEIN_KINASE_ST"/>
    <property type="match status" value="1"/>
</dbReference>
<evidence type="ECO:0000256" key="1">
    <source>
        <dbReference type="ARBA" id="ARBA00022737"/>
    </source>
</evidence>
<dbReference type="GO" id="GO:0004672">
    <property type="term" value="F:protein kinase activity"/>
    <property type="evidence" value="ECO:0007669"/>
    <property type="project" value="InterPro"/>
</dbReference>
<keyword evidence="1" id="KW-0677">Repeat</keyword>
<dbReference type="Gene3D" id="1.25.40.10">
    <property type="entry name" value="Tetratricopeptide repeat domain"/>
    <property type="match status" value="3"/>
</dbReference>
<dbReference type="Gene3D" id="1.10.510.10">
    <property type="entry name" value="Transferase(Phosphotransferase) domain 1"/>
    <property type="match status" value="1"/>
</dbReference>
<dbReference type="InterPro" id="IPR000719">
    <property type="entry name" value="Prot_kinase_dom"/>
</dbReference>
<dbReference type="AlphaFoldDB" id="A0A0C3KQU0"/>
<dbReference type="Proteomes" id="UP000054248">
    <property type="component" value="Unassembled WGS sequence"/>
</dbReference>
<protein>
    <recommendedName>
        <fullName evidence="4">Protein kinase domain-containing protein</fullName>
    </recommendedName>
</protein>
<dbReference type="InterPro" id="IPR008271">
    <property type="entry name" value="Ser/Thr_kinase_AS"/>
</dbReference>
<dbReference type="EMBL" id="KN823076">
    <property type="protein sequence ID" value="KIO23778.1"/>
    <property type="molecule type" value="Genomic_DNA"/>
</dbReference>
<feature type="domain" description="Protein kinase" evidence="4">
    <location>
        <begin position="52"/>
        <end position="349"/>
    </location>
</feature>
<evidence type="ECO:0000259" key="4">
    <source>
        <dbReference type="PROSITE" id="PS50011"/>
    </source>
</evidence>
<dbReference type="Pfam" id="PF13424">
    <property type="entry name" value="TPR_12"/>
    <property type="match status" value="4"/>
</dbReference>
<keyword evidence="6" id="KW-1185">Reference proteome</keyword>
<evidence type="ECO:0000256" key="2">
    <source>
        <dbReference type="ARBA" id="ARBA00022803"/>
    </source>
</evidence>
<feature type="repeat" description="TPR" evidence="3">
    <location>
        <begin position="488"/>
        <end position="521"/>
    </location>
</feature>
<dbReference type="InterPro" id="IPR001245">
    <property type="entry name" value="Ser-Thr/Tyr_kinase_cat_dom"/>
</dbReference>